<feature type="domain" description="NADH-quinone oxidoreductase subunit D" evidence="5">
    <location>
        <begin position="283"/>
        <end position="448"/>
    </location>
</feature>
<name>A0AAU7P0M8_9GAMM</name>
<dbReference type="AlphaFoldDB" id="A0AAU7P0M8"/>
<dbReference type="SUPFAM" id="SSF56762">
    <property type="entry name" value="HydB/Nqo4-like"/>
    <property type="match status" value="1"/>
</dbReference>
<keyword evidence="1 6" id="KW-0560">Oxidoreductase</keyword>
<dbReference type="EC" id="1.6.5.9" evidence="6"/>
<gene>
    <name evidence="6" type="ORF">Q9L42_009490</name>
</gene>
<organism evidence="6 7">
    <name type="scientific">Methylomarinum roseum</name>
    <dbReference type="NCBI Taxonomy" id="3067653"/>
    <lineage>
        <taxon>Bacteria</taxon>
        <taxon>Pseudomonadati</taxon>
        <taxon>Pseudomonadota</taxon>
        <taxon>Gammaproteobacteria</taxon>
        <taxon>Methylococcales</taxon>
        <taxon>Methylococcaceae</taxon>
        <taxon>Methylomarinum</taxon>
    </lineage>
</organism>
<evidence type="ECO:0000313" key="6">
    <source>
        <dbReference type="EMBL" id="XBS22341.1"/>
    </source>
</evidence>
<keyword evidence="2" id="KW-0520">NAD</keyword>
<reference evidence="6 7" key="1">
    <citation type="journal article" date="2024" name="Microbiology">
        <title>Methylomarinum rosea sp. nov., a novel halophilic methanotrophic bacterium from the hypersaline Lake Elton.</title>
        <authorList>
            <person name="Suleimanov R.Z."/>
            <person name="Oshkin I.Y."/>
            <person name="Danilova O.V."/>
            <person name="Suzina N.E."/>
            <person name="Dedysh S.N."/>
        </authorList>
    </citation>
    <scope>NUCLEOTIDE SEQUENCE [LARGE SCALE GENOMIC DNA]</scope>
    <source>
        <strain evidence="6 7">Ch1-1</strain>
    </source>
</reference>
<keyword evidence="3" id="KW-0460">Magnesium</keyword>
<accession>A0AAU7P0M8</accession>
<evidence type="ECO:0000256" key="2">
    <source>
        <dbReference type="ARBA" id="ARBA00023027"/>
    </source>
</evidence>
<dbReference type="Gene3D" id="1.10.645.10">
    <property type="entry name" value="Cytochrome-c3 Hydrogenase, chain B"/>
    <property type="match status" value="1"/>
</dbReference>
<keyword evidence="7" id="KW-1185">Reference proteome</keyword>
<sequence>MSEFESDWRQSLLALLENAAINVRIAGAAIEQWHISAEDWQRFAELAKQQRLRWAAGWAEHLGSDFVVNACFEKQGRYLWLKTTLTADNLELPSQAGLYPAASRSERHSQDMFGVNFAGHPDSRPWTRHKAWNKHQYPLRKDFPLPGEPEKQTPPDIDYNFIKARGSGVYEIPVGPVHAGIIEPGHFRFQAVGETVLHLEERLGYVHKGIEKLAEGRSPEALTKLAGRISGDSTVAHSWAACRAMELAAGLAIPPRAGFIRALLCERERIANHLGDIGAICNDVGFAFAQMQFSRLRELWQRSQAETFGHRLLMDSIVPGGVNTNLSDEHCALMQQEIQALRAELDELLPALDLNSSLEDRLLTTGFLSTQTAELFGCLGYVGRASGQDFDVRRDAPYPPYDHLAFKAAVETQGDVASRLWIRVKEIFAAIKLIEQILQQLPGGDIIAPWRRPPEHSEGLAMIEGWRGEIITYVRFADDNRVSRFYARDPSLLNWPALERIVLNNIVPDFPVCNKSVNGSYSGHDL</sequence>
<dbReference type="EMBL" id="CP157743">
    <property type="protein sequence ID" value="XBS22341.1"/>
    <property type="molecule type" value="Genomic_DNA"/>
</dbReference>
<feature type="domain" description="NADH:ubiquinone oxidoreductase 30kDa subunit" evidence="4">
    <location>
        <begin position="35"/>
        <end position="148"/>
    </location>
</feature>
<dbReference type="PANTHER" id="PTHR43485">
    <property type="entry name" value="HYDROGENASE-4 COMPONENT G"/>
    <property type="match status" value="1"/>
</dbReference>
<dbReference type="SUPFAM" id="SSF143243">
    <property type="entry name" value="Nqo5-like"/>
    <property type="match status" value="1"/>
</dbReference>
<feature type="binding site" evidence="3">
    <location>
        <position position="211"/>
    </location>
    <ligand>
        <name>Mg(2+)</name>
        <dbReference type="ChEBI" id="CHEBI:18420"/>
    </ligand>
</feature>
<dbReference type="InterPro" id="IPR037232">
    <property type="entry name" value="NADH_quin_OxRdtase_su_C/D-like"/>
</dbReference>
<dbReference type="Pfam" id="PF00346">
    <property type="entry name" value="Complex1_49kDa"/>
    <property type="match status" value="1"/>
</dbReference>
<dbReference type="InterPro" id="IPR001135">
    <property type="entry name" value="NADH_Q_OxRdtase_suD"/>
</dbReference>
<dbReference type="InterPro" id="IPR001501">
    <property type="entry name" value="Ni-dep_hyd_lsu"/>
</dbReference>
<dbReference type="InterPro" id="IPR029014">
    <property type="entry name" value="NiFe-Hase_large"/>
</dbReference>
<dbReference type="PANTHER" id="PTHR43485:SF1">
    <property type="entry name" value="FORMATE HYDROGENLYASE SUBUNIT 5-RELATED"/>
    <property type="match status" value="1"/>
</dbReference>
<evidence type="ECO:0000259" key="4">
    <source>
        <dbReference type="Pfam" id="PF00329"/>
    </source>
</evidence>
<evidence type="ECO:0000313" key="7">
    <source>
        <dbReference type="Proteomes" id="UP001225378"/>
    </source>
</evidence>
<dbReference type="GO" id="GO:0050136">
    <property type="term" value="F:NADH dehydrogenase (quinone) (non-electrogenic) activity"/>
    <property type="evidence" value="ECO:0007669"/>
    <property type="project" value="UniProtKB-EC"/>
</dbReference>
<dbReference type="GO" id="GO:0008137">
    <property type="term" value="F:NADH dehydrogenase (ubiquinone) activity"/>
    <property type="evidence" value="ECO:0007669"/>
    <property type="project" value="InterPro"/>
</dbReference>
<dbReference type="RefSeq" id="WP_305908681.1">
    <property type="nucleotide sequence ID" value="NZ_CP157743.1"/>
</dbReference>
<dbReference type="Pfam" id="PF00329">
    <property type="entry name" value="Complex1_30kDa"/>
    <property type="match status" value="1"/>
</dbReference>
<dbReference type="Gene3D" id="3.30.460.80">
    <property type="entry name" value="NADH:ubiquinone oxidoreductase, 30kDa subunit"/>
    <property type="match status" value="1"/>
</dbReference>
<dbReference type="GO" id="GO:0051287">
    <property type="term" value="F:NAD binding"/>
    <property type="evidence" value="ECO:0007669"/>
    <property type="project" value="InterPro"/>
</dbReference>
<evidence type="ECO:0000256" key="3">
    <source>
        <dbReference type="PIRSR" id="PIRSR601501-1"/>
    </source>
</evidence>
<protein>
    <submittedName>
        <fullName evidence="6">NADH-quinone oxidoreductase subunit C</fullName>
        <ecNumber evidence="6">1.6.5.9</ecNumber>
    </submittedName>
</protein>
<dbReference type="Proteomes" id="UP001225378">
    <property type="component" value="Chromosome"/>
</dbReference>
<dbReference type="GO" id="GO:0016151">
    <property type="term" value="F:nickel cation binding"/>
    <property type="evidence" value="ECO:0007669"/>
    <property type="project" value="InterPro"/>
</dbReference>
<dbReference type="Pfam" id="PF00374">
    <property type="entry name" value="NiFeSe_Hases"/>
    <property type="match status" value="1"/>
</dbReference>
<proteinExistence type="predicted"/>
<evidence type="ECO:0000259" key="5">
    <source>
        <dbReference type="Pfam" id="PF00346"/>
    </source>
</evidence>
<dbReference type="InterPro" id="IPR052197">
    <property type="entry name" value="ComplexI_49kDa-like"/>
</dbReference>
<dbReference type="KEGG" id="mech:Q9L42_009490"/>
<dbReference type="GO" id="GO:0048038">
    <property type="term" value="F:quinone binding"/>
    <property type="evidence" value="ECO:0007669"/>
    <property type="project" value="InterPro"/>
</dbReference>
<dbReference type="InterPro" id="IPR001268">
    <property type="entry name" value="NADH_UbQ_OxRdtase_30kDa_su"/>
</dbReference>
<keyword evidence="3" id="KW-0479">Metal-binding</keyword>
<evidence type="ECO:0000256" key="1">
    <source>
        <dbReference type="ARBA" id="ARBA00023002"/>
    </source>
</evidence>